<evidence type="ECO:0000313" key="2">
    <source>
        <dbReference type="Proteomes" id="UP001165960"/>
    </source>
</evidence>
<accession>A0ACC2UUL7</accession>
<dbReference type="Proteomes" id="UP001165960">
    <property type="component" value="Unassembled WGS sequence"/>
</dbReference>
<sequence length="377" mass="42071">MINDPSPSRLQLHPTEDSPRNMRIKFGEANASRSSFSGADFVRSRPASVSRKLYSEGAKHSNSRKFNTDSNVTLNDKVATSYSLDSLSRLLRLNRDLIDQIKELYPSPATPIREKLEDISKLESGSDEHQAYLKGLMAQVESHAIQRDNMKDSNAQRRAKLTSQHAQLNLLQVSLSDELQKVRQTHFLWLDTRRVLGLNRARLAQGLSNIFPIAQYPDDTDILCIRGNPLPKLVIVSDPASGDLPRFACLSISFWCRPESKHCHNAALGDTASLVHNLARYLDVELPYPLLLSGSTSMIIHPTALAGDDLRRYPLFETNDTSECTMAMNLLNRDIVLLLESQDLLTNNEHDALGNLSWLLQVLISCPSGIAPFNATS</sequence>
<organism evidence="1 2">
    <name type="scientific">Entomophthora muscae</name>
    <dbReference type="NCBI Taxonomy" id="34485"/>
    <lineage>
        <taxon>Eukaryota</taxon>
        <taxon>Fungi</taxon>
        <taxon>Fungi incertae sedis</taxon>
        <taxon>Zoopagomycota</taxon>
        <taxon>Entomophthoromycotina</taxon>
        <taxon>Entomophthoromycetes</taxon>
        <taxon>Entomophthorales</taxon>
        <taxon>Entomophthoraceae</taxon>
        <taxon>Entomophthora</taxon>
    </lineage>
</organism>
<protein>
    <submittedName>
        <fullName evidence="1">Uncharacterized protein</fullName>
    </submittedName>
</protein>
<name>A0ACC2UUL7_9FUNG</name>
<reference evidence="1" key="1">
    <citation type="submission" date="2022-04" db="EMBL/GenBank/DDBJ databases">
        <title>Genome of the entomopathogenic fungus Entomophthora muscae.</title>
        <authorList>
            <person name="Elya C."/>
            <person name="Lovett B.R."/>
            <person name="Lee E."/>
            <person name="Macias A.M."/>
            <person name="Hajek A.E."/>
            <person name="De Bivort B.L."/>
            <person name="Kasson M.T."/>
            <person name="De Fine Licht H.H."/>
            <person name="Stajich J.E."/>
        </authorList>
    </citation>
    <scope>NUCLEOTIDE SEQUENCE</scope>
    <source>
        <strain evidence="1">Berkeley</strain>
    </source>
</reference>
<dbReference type="EMBL" id="QTSX02000007">
    <property type="protein sequence ID" value="KAJ9090360.1"/>
    <property type="molecule type" value="Genomic_DNA"/>
</dbReference>
<evidence type="ECO:0000313" key="1">
    <source>
        <dbReference type="EMBL" id="KAJ9090360.1"/>
    </source>
</evidence>
<keyword evidence="2" id="KW-1185">Reference proteome</keyword>
<proteinExistence type="predicted"/>
<comment type="caution">
    <text evidence="1">The sequence shown here is derived from an EMBL/GenBank/DDBJ whole genome shotgun (WGS) entry which is preliminary data.</text>
</comment>
<gene>
    <name evidence="1" type="ORF">DSO57_1003095</name>
</gene>